<organism evidence="2 3">
    <name type="scientific">Candidatus Aquirickettsiella gammari</name>
    <dbReference type="NCBI Taxonomy" id="2016198"/>
    <lineage>
        <taxon>Bacteria</taxon>
        <taxon>Pseudomonadati</taxon>
        <taxon>Pseudomonadota</taxon>
        <taxon>Gammaproteobacteria</taxon>
        <taxon>Legionellales</taxon>
        <taxon>Coxiellaceae</taxon>
        <taxon>Candidatus Aquirickettsiella</taxon>
    </lineage>
</organism>
<dbReference type="AlphaFoldDB" id="A0A370CGP7"/>
<comment type="caution">
    <text evidence="2">The sequence shown here is derived from an EMBL/GenBank/DDBJ whole genome shotgun (WGS) entry which is preliminary data.</text>
</comment>
<evidence type="ECO:0000259" key="1">
    <source>
        <dbReference type="Pfam" id="PF01610"/>
    </source>
</evidence>
<dbReference type="Proteomes" id="UP000226429">
    <property type="component" value="Unassembled WGS sequence"/>
</dbReference>
<reference evidence="2 3" key="2">
    <citation type="journal article" date="2018" name="J. Invertebr. Pathol.">
        <title>'Candidatus Aquirickettsiella gammari' (Gammaproteobacteria: Legionellales: Coxiellaceae): A bacterial pathogen of the freshwater crustacean Gammarus fossarum (Malacostraca: Amphipoda).</title>
        <authorList>
            <person name="Bojko J."/>
            <person name="Dunn A.M."/>
            <person name="Stebbing P.D."/>
            <person name="van Aerle R."/>
            <person name="Bacela-Spychalska K."/>
            <person name="Bean T.P."/>
            <person name="Urrutia A."/>
            <person name="Stentiford G.D."/>
        </authorList>
    </citation>
    <scope>NUCLEOTIDE SEQUENCE [LARGE SCALE GENOMIC DNA]</scope>
    <source>
        <strain evidence="2">RA15029</strain>
    </source>
</reference>
<protein>
    <submittedName>
        <fullName evidence="2">ISL3 family transposase</fullName>
    </submittedName>
</protein>
<gene>
    <name evidence="2" type="ORF">CFE62_007130</name>
</gene>
<feature type="non-terminal residue" evidence="2">
    <location>
        <position position="76"/>
    </location>
</feature>
<dbReference type="Pfam" id="PF01610">
    <property type="entry name" value="DDE_Tnp_ISL3"/>
    <property type="match status" value="1"/>
</dbReference>
<evidence type="ECO:0000313" key="2">
    <source>
        <dbReference type="EMBL" id="RDH39800.1"/>
    </source>
</evidence>
<name>A0A370CGP7_9COXI</name>
<feature type="domain" description="Transposase IS204/IS1001/IS1096/IS1165 DDE" evidence="1">
    <location>
        <begin position="2"/>
        <end position="73"/>
    </location>
</feature>
<dbReference type="EMBL" id="NMOS02000049">
    <property type="protein sequence ID" value="RDH39800.1"/>
    <property type="molecule type" value="Genomic_DNA"/>
</dbReference>
<keyword evidence="3" id="KW-1185">Reference proteome</keyword>
<evidence type="ECO:0000313" key="3">
    <source>
        <dbReference type="Proteomes" id="UP000226429"/>
    </source>
</evidence>
<accession>A0A370CGP7</accession>
<reference evidence="2 3" key="1">
    <citation type="journal article" date="2017" name="Int. J. Syst. Evol. Microbiol.">
        <title>Aquarickettsiella crustaci n. gen. n. sp. (Gammaproteobacteria: Legionellales: Coxiellaceae); a bacterial pathogen of the freshwater crustacean: Gammarus fossarum (Malacostraca: Amphipoda).</title>
        <authorList>
            <person name="Bojko J."/>
            <person name="Dunn A.M."/>
            <person name="Stebbing P.D."/>
            <person name="Van Aerle R."/>
            <person name="Bacela-Spychalska K."/>
            <person name="Bean T.P."/>
            <person name="Stentiford G.D."/>
        </authorList>
    </citation>
    <scope>NUCLEOTIDE SEQUENCE [LARGE SCALE GENOMIC DNA]</scope>
    <source>
        <strain evidence="2">RA15029</strain>
    </source>
</reference>
<dbReference type="InterPro" id="IPR002560">
    <property type="entry name" value="Transposase_DDE"/>
</dbReference>
<sequence>MICIDLSSRYRSLVRRYFPQAKIVADRFHVIRLMQHLCLKTYQEVDPAMKYQRGLLSALRTKPTNLSVKQLIKRNE</sequence>
<proteinExistence type="predicted"/>